<proteinExistence type="predicted"/>
<protein>
    <submittedName>
        <fullName evidence="2">Uncharacterized protein</fullName>
    </submittedName>
</protein>
<accession>A0A9D4JNU1</accession>
<evidence type="ECO:0000256" key="1">
    <source>
        <dbReference type="SAM" id="MobiDB-lite"/>
    </source>
</evidence>
<evidence type="ECO:0000313" key="2">
    <source>
        <dbReference type="EMBL" id="KAH3814357.1"/>
    </source>
</evidence>
<keyword evidence="3" id="KW-1185">Reference proteome</keyword>
<dbReference type="Proteomes" id="UP000828390">
    <property type="component" value="Unassembled WGS sequence"/>
</dbReference>
<reference evidence="2" key="2">
    <citation type="submission" date="2020-11" db="EMBL/GenBank/DDBJ databases">
        <authorList>
            <person name="McCartney M.A."/>
            <person name="Auch B."/>
            <person name="Kono T."/>
            <person name="Mallez S."/>
            <person name="Becker A."/>
            <person name="Gohl D.M."/>
            <person name="Silverstein K.A.T."/>
            <person name="Koren S."/>
            <person name="Bechman K.B."/>
            <person name="Herman A."/>
            <person name="Abrahante J.E."/>
            <person name="Garbe J."/>
        </authorList>
    </citation>
    <scope>NUCLEOTIDE SEQUENCE</scope>
    <source>
        <strain evidence="2">Duluth1</strain>
        <tissue evidence="2">Whole animal</tissue>
    </source>
</reference>
<organism evidence="2 3">
    <name type="scientific">Dreissena polymorpha</name>
    <name type="common">Zebra mussel</name>
    <name type="synonym">Mytilus polymorpha</name>
    <dbReference type="NCBI Taxonomy" id="45954"/>
    <lineage>
        <taxon>Eukaryota</taxon>
        <taxon>Metazoa</taxon>
        <taxon>Spiralia</taxon>
        <taxon>Lophotrochozoa</taxon>
        <taxon>Mollusca</taxon>
        <taxon>Bivalvia</taxon>
        <taxon>Autobranchia</taxon>
        <taxon>Heteroconchia</taxon>
        <taxon>Euheterodonta</taxon>
        <taxon>Imparidentia</taxon>
        <taxon>Neoheterodontei</taxon>
        <taxon>Myida</taxon>
        <taxon>Dreissenoidea</taxon>
        <taxon>Dreissenidae</taxon>
        <taxon>Dreissena</taxon>
    </lineage>
</organism>
<evidence type="ECO:0000313" key="3">
    <source>
        <dbReference type="Proteomes" id="UP000828390"/>
    </source>
</evidence>
<name>A0A9D4JNU1_DREPO</name>
<gene>
    <name evidence="2" type="ORF">DPMN_142853</name>
</gene>
<reference evidence="2" key="1">
    <citation type="journal article" date="2019" name="bioRxiv">
        <title>The Genome of the Zebra Mussel, Dreissena polymorpha: A Resource for Invasive Species Research.</title>
        <authorList>
            <person name="McCartney M.A."/>
            <person name="Auch B."/>
            <person name="Kono T."/>
            <person name="Mallez S."/>
            <person name="Zhang Y."/>
            <person name="Obille A."/>
            <person name="Becker A."/>
            <person name="Abrahante J.E."/>
            <person name="Garbe J."/>
            <person name="Badalamenti J.P."/>
            <person name="Herman A."/>
            <person name="Mangelson H."/>
            <person name="Liachko I."/>
            <person name="Sullivan S."/>
            <person name="Sone E.D."/>
            <person name="Koren S."/>
            <person name="Silverstein K.A.T."/>
            <person name="Beckman K.B."/>
            <person name="Gohl D.M."/>
        </authorList>
    </citation>
    <scope>NUCLEOTIDE SEQUENCE</scope>
    <source>
        <strain evidence="2">Duluth1</strain>
        <tissue evidence="2">Whole animal</tissue>
    </source>
</reference>
<comment type="caution">
    <text evidence="2">The sequence shown here is derived from an EMBL/GenBank/DDBJ whole genome shotgun (WGS) entry which is preliminary data.</text>
</comment>
<feature type="region of interest" description="Disordered" evidence="1">
    <location>
        <begin position="1"/>
        <end position="72"/>
    </location>
</feature>
<sequence>MYPTNLRQPFNLSTIMEVETPSSSARPSDGHSSDPNDLSQYSMQSQKSKRSLDYSQSKSSERIPEEPDMENVHTQMEALRKGWDFCMPPDQMCRFLKKLGLMHVRKVSSQISLCSLHRLIRDDSFRLNLIVGKDGHP</sequence>
<feature type="compositionally biased region" description="Polar residues" evidence="1">
    <location>
        <begin position="1"/>
        <end position="26"/>
    </location>
</feature>
<dbReference type="EMBL" id="JAIWYP010000006">
    <property type="protein sequence ID" value="KAH3814357.1"/>
    <property type="molecule type" value="Genomic_DNA"/>
</dbReference>
<feature type="compositionally biased region" description="Polar residues" evidence="1">
    <location>
        <begin position="35"/>
        <end position="46"/>
    </location>
</feature>
<dbReference type="AlphaFoldDB" id="A0A9D4JNU1"/>